<reference evidence="3" key="1">
    <citation type="journal article" date="2014" name="Nat. Genet.">
        <title>Genome of the human hookworm Necator americanus.</title>
        <authorList>
            <person name="Tang Y.T."/>
            <person name="Gao X."/>
            <person name="Rosa B.A."/>
            <person name="Abubucker S."/>
            <person name="Hallsworth-Pepin K."/>
            <person name="Martin J."/>
            <person name="Tyagi R."/>
            <person name="Heizer E."/>
            <person name="Zhang X."/>
            <person name="Bhonagiri-Palsikar V."/>
            <person name="Minx P."/>
            <person name="Warren W.C."/>
            <person name="Wang Q."/>
            <person name="Zhan B."/>
            <person name="Hotez P.J."/>
            <person name="Sternberg P.W."/>
            <person name="Dougall A."/>
            <person name="Gaze S.T."/>
            <person name="Mulvenna J."/>
            <person name="Sotillo J."/>
            <person name="Ranganathan S."/>
            <person name="Rabelo E.M."/>
            <person name="Wilson R.K."/>
            <person name="Felgner P.L."/>
            <person name="Bethony J."/>
            <person name="Hawdon J.M."/>
            <person name="Gasser R.B."/>
            <person name="Loukas A."/>
            <person name="Mitreva M."/>
        </authorList>
    </citation>
    <scope>NUCLEOTIDE SEQUENCE [LARGE SCALE GENOMIC DNA]</scope>
</reference>
<sequence length="63" mass="7050">MRQPENNNETKIASRSGPSAGIARPQSQSLDDALALVEADEKRRQTVIVFNERITQRRSVPDT</sequence>
<dbReference type="AlphaFoldDB" id="W2TZB5"/>
<feature type="compositionally biased region" description="Polar residues" evidence="1">
    <location>
        <begin position="1"/>
        <end position="17"/>
    </location>
</feature>
<proteinExistence type="predicted"/>
<dbReference type="KEGG" id="nai:NECAME_00052"/>
<protein>
    <submittedName>
        <fullName evidence="2">Uncharacterized protein</fullName>
    </submittedName>
</protein>
<feature type="region of interest" description="Disordered" evidence="1">
    <location>
        <begin position="1"/>
        <end position="29"/>
    </location>
</feature>
<organism evidence="2 3">
    <name type="scientific">Necator americanus</name>
    <name type="common">Human hookworm</name>
    <dbReference type="NCBI Taxonomy" id="51031"/>
    <lineage>
        <taxon>Eukaryota</taxon>
        <taxon>Metazoa</taxon>
        <taxon>Ecdysozoa</taxon>
        <taxon>Nematoda</taxon>
        <taxon>Chromadorea</taxon>
        <taxon>Rhabditida</taxon>
        <taxon>Rhabditina</taxon>
        <taxon>Rhabditomorpha</taxon>
        <taxon>Strongyloidea</taxon>
        <taxon>Ancylostomatidae</taxon>
        <taxon>Bunostominae</taxon>
        <taxon>Necator</taxon>
    </lineage>
</organism>
<evidence type="ECO:0000313" key="3">
    <source>
        <dbReference type="Proteomes" id="UP000053676"/>
    </source>
</evidence>
<gene>
    <name evidence="2" type="ORF">NECAME_00052</name>
</gene>
<dbReference type="Proteomes" id="UP000053676">
    <property type="component" value="Unassembled WGS sequence"/>
</dbReference>
<name>W2TZB5_NECAM</name>
<evidence type="ECO:0000313" key="2">
    <source>
        <dbReference type="EMBL" id="ETN87193.1"/>
    </source>
</evidence>
<dbReference type="EMBL" id="KI657455">
    <property type="protein sequence ID" value="ETN87193.1"/>
    <property type="molecule type" value="Genomic_DNA"/>
</dbReference>
<keyword evidence="3" id="KW-1185">Reference proteome</keyword>
<evidence type="ECO:0000256" key="1">
    <source>
        <dbReference type="SAM" id="MobiDB-lite"/>
    </source>
</evidence>
<accession>W2TZB5</accession>